<organism evidence="2 3">
    <name type="scientific">Anopheles maculatus</name>
    <dbReference type="NCBI Taxonomy" id="74869"/>
    <lineage>
        <taxon>Eukaryota</taxon>
        <taxon>Metazoa</taxon>
        <taxon>Ecdysozoa</taxon>
        <taxon>Arthropoda</taxon>
        <taxon>Hexapoda</taxon>
        <taxon>Insecta</taxon>
        <taxon>Pterygota</taxon>
        <taxon>Neoptera</taxon>
        <taxon>Endopterygota</taxon>
        <taxon>Diptera</taxon>
        <taxon>Nematocera</taxon>
        <taxon>Culicoidea</taxon>
        <taxon>Culicidae</taxon>
        <taxon>Anophelinae</taxon>
        <taxon>Anopheles</taxon>
        <taxon>Anopheles maculatus group</taxon>
    </lineage>
</organism>
<name>A0A182SS81_9DIPT</name>
<reference evidence="2" key="2">
    <citation type="submission" date="2020-05" db="UniProtKB">
        <authorList>
            <consortium name="EnsemblMetazoa"/>
        </authorList>
    </citation>
    <scope>IDENTIFICATION</scope>
    <source>
        <strain evidence="2">maculatus3</strain>
    </source>
</reference>
<dbReference type="Proteomes" id="UP000075901">
    <property type="component" value="Unassembled WGS sequence"/>
</dbReference>
<dbReference type="EnsemblMetazoa" id="AMAM012354-RA">
    <property type="protein sequence ID" value="AMAM012354-PA"/>
    <property type="gene ID" value="AMAM012354"/>
</dbReference>
<evidence type="ECO:0000313" key="2">
    <source>
        <dbReference type="EnsemblMetazoa" id="AMAM012354-PA"/>
    </source>
</evidence>
<evidence type="ECO:0000313" key="3">
    <source>
        <dbReference type="Proteomes" id="UP000075901"/>
    </source>
</evidence>
<sequence>MATDVSLFWSKLSSTTSQQLDCMQRHAEGCGSLWSKQTEQHGNGSTDGRRSVLQPTLANGSSKPSTSGSSATVESGSGVTRSSSNEWVVIPVFVDIIKLALKAREDCCVR</sequence>
<dbReference type="VEuPathDB" id="VectorBase:AMAM012354"/>
<proteinExistence type="predicted"/>
<feature type="region of interest" description="Disordered" evidence="1">
    <location>
        <begin position="35"/>
        <end position="82"/>
    </location>
</feature>
<keyword evidence="3" id="KW-1185">Reference proteome</keyword>
<feature type="compositionally biased region" description="Low complexity" evidence="1">
    <location>
        <begin position="61"/>
        <end position="70"/>
    </location>
</feature>
<accession>A0A182SS81</accession>
<feature type="compositionally biased region" description="Polar residues" evidence="1">
    <location>
        <begin position="35"/>
        <end position="46"/>
    </location>
</feature>
<feature type="compositionally biased region" description="Polar residues" evidence="1">
    <location>
        <begin position="71"/>
        <end position="82"/>
    </location>
</feature>
<dbReference type="AlphaFoldDB" id="A0A182SS81"/>
<evidence type="ECO:0000256" key="1">
    <source>
        <dbReference type="SAM" id="MobiDB-lite"/>
    </source>
</evidence>
<reference evidence="3" key="1">
    <citation type="submission" date="2013-09" db="EMBL/GenBank/DDBJ databases">
        <title>The Genome Sequence of Anopheles maculatus species B.</title>
        <authorList>
            <consortium name="The Broad Institute Genomics Platform"/>
            <person name="Neafsey D.E."/>
            <person name="Besansky N."/>
            <person name="Howell P."/>
            <person name="Walton C."/>
            <person name="Young S.K."/>
            <person name="Zeng Q."/>
            <person name="Gargeya S."/>
            <person name="Fitzgerald M."/>
            <person name="Haas B."/>
            <person name="Abouelleil A."/>
            <person name="Allen A.W."/>
            <person name="Alvarado L."/>
            <person name="Arachchi H.M."/>
            <person name="Berlin A.M."/>
            <person name="Chapman S.B."/>
            <person name="Gainer-Dewar J."/>
            <person name="Goldberg J."/>
            <person name="Griggs A."/>
            <person name="Gujja S."/>
            <person name="Hansen M."/>
            <person name="Howarth C."/>
            <person name="Imamovic A."/>
            <person name="Ireland A."/>
            <person name="Larimer J."/>
            <person name="McCowan C."/>
            <person name="Murphy C."/>
            <person name="Pearson M."/>
            <person name="Poon T.W."/>
            <person name="Priest M."/>
            <person name="Roberts A."/>
            <person name="Saif S."/>
            <person name="Shea T."/>
            <person name="Sisk P."/>
            <person name="Sykes S."/>
            <person name="Wortman J."/>
            <person name="Nusbaum C."/>
            <person name="Birren B."/>
        </authorList>
    </citation>
    <scope>NUCLEOTIDE SEQUENCE [LARGE SCALE GENOMIC DNA]</scope>
    <source>
        <strain evidence="3">maculatus3</strain>
    </source>
</reference>
<protein>
    <submittedName>
        <fullName evidence="2">Uncharacterized protein</fullName>
    </submittedName>
</protein>